<dbReference type="GO" id="GO:0043022">
    <property type="term" value="F:ribosome binding"/>
    <property type="evidence" value="ECO:0007669"/>
    <property type="project" value="UniProtKB-UniRule"/>
</dbReference>
<dbReference type="PANTHER" id="PTHR43512">
    <property type="entry name" value="TRANSLATION FACTOR GUF1-RELATED"/>
    <property type="match status" value="1"/>
</dbReference>
<feature type="binding site" evidence="12">
    <location>
        <begin position="134"/>
        <end position="137"/>
    </location>
    <ligand>
        <name>GTP</name>
        <dbReference type="ChEBI" id="CHEBI:37565"/>
    </ligand>
</feature>
<keyword evidence="5 12" id="KW-0648">Protein biosynthesis</keyword>
<dbReference type="Gene3D" id="3.30.70.2570">
    <property type="entry name" value="Elongation factor 4, C-terminal domain"/>
    <property type="match status" value="1"/>
</dbReference>
<evidence type="ECO:0000259" key="13">
    <source>
        <dbReference type="PROSITE" id="PS51722"/>
    </source>
</evidence>
<evidence type="ECO:0000256" key="8">
    <source>
        <dbReference type="ARBA" id="ARBA00050293"/>
    </source>
</evidence>
<dbReference type="FunFam" id="3.30.70.2570:FF:000001">
    <property type="entry name" value="Translation factor GUF1, mitochondrial"/>
    <property type="match status" value="1"/>
</dbReference>
<feature type="domain" description="Tr-type G" evidence="13">
    <location>
        <begin position="5"/>
        <end position="187"/>
    </location>
</feature>
<name>A0A855X4J6_9BACT</name>
<dbReference type="NCBIfam" id="TIGR01393">
    <property type="entry name" value="lepA"/>
    <property type="match status" value="1"/>
</dbReference>
<dbReference type="InterPro" id="IPR027417">
    <property type="entry name" value="P-loop_NTPase"/>
</dbReference>
<evidence type="ECO:0000256" key="6">
    <source>
        <dbReference type="ARBA" id="ARBA00023134"/>
    </source>
</evidence>
<sequence>MHELSKIRNFSIIAHIDHGKSTLADRLLERTKTLSDRQMHAQVLDSMELEQERGITIKAHAIRLDYKARDGNIYRLNLIDTPGHVDFTYEVSRSLAACDGAILVVDAAQGIEAQTLSNLYLALDNNLEILPVVNKIDLPAANPSKVAAELVELLGCKPEDVIKVSAKQGIGVDDVLEAVVRIIPPPQGDPNAALQAMVFDSTFDSYRGARPLVKIFNGSVRKGDKIRFFSHSKQYEVEEVGFLRLEAIPQEVLMAGDVGYLFASVREVADTKIGDTITTVANPAREAVKGFVNVKPMVFSGLYPAVAEDFTQLRESLEKLKLNDSSLSFTPESSTALGFGFRVGFLGLLHMEIITERLSREYGQTIINTVPNVEYVVHKTDSTTQVIDNPAEMPPTGQVEYIEEPFVESQIIVPTEYIGAIMKLATERRGEYKTTEYLSTTRASLTYAFPLSEIIFDFYDKLKSFTRGYASFDYGLPYYRRSDLVKLDILVNDDPVDALSVIIHREKAYHWGMQLGEKLRKLIPRQMFEVVIQAAIGSRIISRATIVPLRKNVTAKCYGGDITRKRKLLERQKEGKRRMKQIGSVEIPQEAFLAALKIER</sequence>
<dbReference type="CDD" id="cd03709">
    <property type="entry name" value="lepA_C"/>
    <property type="match status" value="1"/>
</dbReference>
<accession>A0A855X4J6</accession>
<keyword evidence="2 12" id="KW-1003">Cell membrane</keyword>
<comment type="subcellular location">
    <subcellularLocation>
        <location evidence="12">Cell membrane</location>
        <topology evidence="12">Peripheral membrane protein</topology>
        <orientation evidence="12">Cytoplasmic side</orientation>
    </subcellularLocation>
</comment>
<keyword evidence="3 12" id="KW-0547">Nucleotide-binding</keyword>
<dbReference type="SUPFAM" id="SSF52540">
    <property type="entry name" value="P-loop containing nucleoside triphosphate hydrolases"/>
    <property type="match status" value="1"/>
</dbReference>
<dbReference type="InterPro" id="IPR035654">
    <property type="entry name" value="LepA_IV"/>
</dbReference>
<dbReference type="GO" id="GO:0003746">
    <property type="term" value="F:translation elongation factor activity"/>
    <property type="evidence" value="ECO:0007669"/>
    <property type="project" value="UniProtKB-UniRule"/>
</dbReference>
<dbReference type="AlphaFoldDB" id="A0A855X4J6"/>
<evidence type="ECO:0000256" key="12">
    <source>
        <dbReference type="HAMAP-Rule" id="MF_00071"/>
    </source>
</evidence>
<dbReference type="Pfam" id="PF00679">
    <property type="entry name" value="EFG_C"/>
    <property type="match status" value="1"/>
</dbReference>
<dbReference type="InterPro" id="IPR038363">
    <property type="entry name" value="LepA_C_sf"/>
</dbReference>
<dbReference type="InterPro" id="IPR006297">
    <property type="entry name" value="EF-4"/>
</dbReference>
<keyword evidence="4 12" id="KW-0378">Hydrolase</keyword>
<proteinExistence type="inferred from homology"/>
<dbReference type="PANTHER" id="PTHR43512:SF4">
    <property type="entry name" value="TRANSLATION FACTOR GUF1 HOMOLOG, CHLOROPLASTIC"/>
    <property type="match status" value="1"/>
</dbReference>
<dbReference type="FunFam" id="2.40.30.10:FF:000015">
    <property type="entry name" value="Translation factor GUF1, mitochondrial"/>
    <property type="match status" value="1"/>
</dbReference>
<evidence type="ECO:0000256" key="3">
    <source>
        <dbReference type="ARBA" id="ARBA00022741"/>
    </source>
</evidence>
<feature type="binding site" evidence="12">
    <location>
        <begin position="17"/>
        <end position="22"/>
    </location>
    <ligand>
        <name>GTP</name>
        <dbReference type="ChEBI" id="CHEBI:37565"/>
    </ligand>
</feature>
<dbReference type="NCBIfam" id="TIGR00231">
    <property type="entry name" value="small_GTP"/>
    <property type="match status" value="1"/>
</dbReference>
<dbReference type="Pfam" id="PF03144">
    <property type="entry name" value="GTP_EFTU_D2"/>
    <property type="match status" value="1"/>
</dbReference>
<dbReference type="FunFam" id="3.40.50.300:FF:000078">
    <property type="entry name" value="Elongation factor 4"/>
    <property type="match status" value="1"/>
</dbReference>
<dbReference type="SUPFAM" id="SSF54980">
    <property type="entry name" value="EF-G C-terminal domain-like"/>
    <property type="match status" value="2"/>
</dbReference>
<evidence type="ECO:0000313" key="15">
    <source>
        <dbReference type="Proteomes" id="UP000250918"/>
    </source>
</evidence>
<dbReference type="Gene3D" id="3.40.50.300">
    <property type="entry name" value="P-loop containing nucleotide triphosphate hydrolases"/>
    <property type="match status" value="1"/>
</dbReference>
<evidence type="ECO:0000256" key="10">
    <source>
        <dbReference type="ARBA" id="ARBA00061052"/>
    </source>
</evidence>
<dbReference type="CDD" id="cd01890">
    <property type="entry name" value="LepA"/>
    <property type="match status" value="1"/>
</dbReference>
<dbReference type="PROSITE" id="PS51722">
    <property type="entry name" value="G_TR_2"/>
    <property type="match status" value="1"/>
</dbReference>
<comment type="similarity">
    <text evidence="10">Belongs to the GTP-binding elongation factor family. LepA subfamily.</text>
</comment>
<dbReference type="InterPro" id="IPR004161">
    <property type="entry name" value="EFTu-like_2"/>
</dbReference>
<dbReference type="FunFam" id="3.30.70.240:FF:000007">
    <property type="entry name" value="Translation factor GUF1, mitochondrial"/>
    <property type="match status" value="1"/>
</dbReference>
<reference evidence="14 15" key="1">
    <citation type="journal article" date="2018" name="ISME J.">
        <title>A methanotrophic archaeon couples anaerobic oxidation of methane to Fe(III) reduction.</title>
        <authorList>
            <person name="Cai C."/>
            <person name="Leu A.O."/>
            <person name="Xie G.J."/>
            <person name="Guo J."/>
            <person name="Feng Y."/>
            <person name="Zhao J.X."/>
            <person name="Tyson G.W."/>
            <person name="Yuan Z."/>
            <person name="Hu S."/>
        </authorList>
    </citation>
    <scope>NUCLEOTIDE SEQUENCE [LARGE SCALE GENOMIC DNA]</scope>
    <source>
        <strain evidence="14">FeB_12</strain>
    </source>
</reference>
<gene>
    <name evidence="12" type="primary">lepA</name>
    <name evidence="14" type="ORF">C3F09_09275</name>
</gene>
<dbReference type="Pfam" id="PF06421">
    <property type="entry name" value="LepA_C"/>
    <property type="match status" value="1"/>
</dbReference>
<dbReference type="GO" id="GO:0005886">
    <property type="term" value="C:plasma membrane"/>
    <property type="evidence" value="ECO:0007669"/>
    <property type="project" value="UniProtKB-SubCell"/>
</dbReference>
<organism evidence="14 15">
    <name type="scientific">candidate division GN15 bacterium</name>
    <dbReference type="NCBI Taxonomy" id="2072418"/>
    <lineage>
        <taxon>Bacteria</taxon>
        <taxon>candidate division GN15</taxon>
    </lineage>
</organism>
<dbReference type="GO" id="GO:0045727">
    <property type="term" value="P:positive regulation of translation"/>
    <property type="evidence" value="ECO:0007669"/>
    <property type="project" value="UniProtKB-UniRule"/>
</dbReference>
<comment type="similarity">
    <text evidence="1 12">Belongs to the TRAFAC class translation factor GTPase superfamily. Classic translation factor GTPase family. LepA subfamily.</text>
</comment>
<dbReference type="FunFam" id="3.30.70.870:FF:000004">
    <property type="entry name" value="Translation factor GUF1, mitochondrial"/>
    <property type="match status" value="1"/>
</dbReference>
<dbReference type="CDD" id="cd03699">
    <property type="entry name" value="EF4_II"/>
    <property type="match status" value="1"/>
</dbReference>
<evidence type="ECO:0000256" key="11">
    <source>
        <dbReference type="ARBA" id="ARBA00066744"/>
    </source>
</evidence>
<dbReference type="Proteomes" id="UP000250918">
    <property type="component" value="Unassembled WGS sequence"/>
</dbReference>
<dbReference type="InterPro" id="IPR000795">
    <property type="entry name" value="T_Tr_GTP-bd_dom"/>
</dbReference>
<dbReference type="InterPro" id="IPR013842">
    <property type="entry name" value="LepA_CTD"/>
</dbReference>
<dbReference type="InterPro" id="IPR000640">
    <property type="entry name" value="EFG_V-like"/>
</dbReference>
<dbReference type="Pfam" id="PF00009">
    <property type="entry name" value="GTP_EFTU"/>
    <property type="match status" value="1"/>
</dbReference>
<comment type="caution">
    <text evidence="14">The sequence shown here is derived from an EMBL/GenBank/DDBJ whole genome shotgun (WGS) entry which is preliminary data.</text>
</comment>
<dbReference type="Gene3D" id="3.30.70.240">
    <property type="match status" value="1"/>
</dbReference>
<dbReference type="Gene3D" id="2.40.30.10">
    <property type="entry name" value="Translation factors"/>
    <property type="match status" value="1"/>
</dbReference>
<evidence type="ECO:0000256" key="2">
    <source>
        <dbReference type="ARBA" id="ARBA00022475"/>
    </source>
</evidence>
<evidence type="ECO:0000256" key="4">
    <source>
        <dbReference type="ARBA" id="ARBA00022801"/>
    </source>
</evidence>
<dbReference type="EMBL" id="PQAP01000149">
    <property type="protein sequence ID" value="PWB70289.1"/>
    <property type="molecule type" value="Genomic_DNA"/>
</dbReference>
<dbReference type="InterPro" id="IPR035647">
    <property type="entry name" value="EFG_III/V"/>
</dbReference>
<keyword evidence="7 12" id="KW-0472">Membrane</keyword>
<dbReference type="PRINTS" id="PR00315">
    <property type="entry name" value="ELONGATNFCT"/>
</dbReference>
<dbReference type="HAMAP" id="MF_00071">
    <property type="entry name" value="LepA"/>
    <property type="match status" value="1"/>
</dbReference>
<dbReference type="Gene3D" id="3.30.70.870">
    <property type="entry name" value="Elongation Factor G (Translational Gtpase), domain 3"/>
    <property type="match status" value="1"/>
</dbReference>
<dbReference type="GO" id="GO:0003924">
    <property type="term" value="F:GTPase activity"/>
    <property type="evidence" value="ECO:0007669"/>
    <property type="project" value="UniProtKB-UniRule"/>
</dbReference>
<evidence type="ECO:0000256" key="1">
    <source>
        <dbReference type="ARBA" id="ARBA00005454"/>
    </source>
</evidence>
<dbReference type="GO" id="GO:0005525">
    <property type="term" value="F:GTP binding"/>
    <property type="evidence" value="ECO:0007669"/>
    <property type="project" value="UniProtKB-UniRule"/>
</dbReference>
<dbReference type="CDD" id="cd16260">
    <property type="entry name" value="EF4_III"/>
    <property type="match status" value="1"/>
</dbReference>
<evidence type="ECO:0000256" key="9">
    <source>
        <dbReference type="ARBA" id="ARBA00057626"/>
    </source>
</evidence>
<comment type="catalytic activity">
    <reaction evidence="8 12">
        <text>GTP + H2O = GDP + phosphate + H(+)</text>
        <dbReference type="Rhea" id="RHEA:19669"/>
        <dbReference type="ChEBI" id="CHEBI:15377"/>
        <dbReference type="ChEBI" id="CHEBI:15378"/>
        <dbReference type="ChEBI" id="CHEBI:37565"/>
        <dbReference type="ChEBI" id="CHEBI:43474"/>
        <dbReference type="ChEBI" id="CHEBI:58189"/>
        <dbReference type="EC" id="3.6.5.n1"/>
    </reaction>
</comment>
<dbReference type="EC" id="3.6.5.n1" evidence="11 12"/>
<evidence type="ECO:0000313" key="14">
    <source>
        <dbReference type="EMBL" id="PWB70289.1"/>
    </source>
</evidence>
<comment type="function">
    <text evidence="9 12">Required for accurate and efficient protein synthesis under certain stress conditions. May act as a fidelity factor of the translation reaction, by catalyzing a one-codon backward translocation of tRNAs on improperly translocated ribosomes. Back-translocation proceeds from a post-translocation (POST) complex to a pre-translocation (PRE) complex, thus giving elongation factor G a second chance to translocate the tRNAs correctly. Binds to ribosomes in a GTP-dependent manner.</text>
</comment>
<protein>
    <recommendedName>
        <fullName evidence="11 12">Elongation factor 4</fullName>
        <shortName evidence="12">EF-4</shortName>
        <ecNumber evidence="11 12">3.6.5.n1</ecNumber>
    </recommendedName>
    <alternativeName>
        <fullName evidence="12">Ribosomal back-translocase LepA</fullName>
    </alternativeName>
</protein>
<keyword evidence="6 12" id="KW-0342">GTP-binding</keyword>
<keyword evidence="14" id="KW-0251">Elongation factor</keyword>
<evidence type="ECO:0000256" key="5">
    <source>
        <dbReference type="ARBA" id="ARBA00022917"/>
    </source>
</evidence>
<evidence type="ECO:0000256" key="7">
    <source>
        <dbReference type="ARBA" id="ARBA00023136"/>
    </source>
</evidence>
<dbReference type="InterPro" id="IPR005225">
    <property type="entry name" value="Small_GTP-bd"/>
</dbReference>